<dbReference type="GO" id="GO:0070382">
    <property type="term" value="C:exocytic vesicle"/>
    <property type="evidence" value="ECO:0007669"/>
    <property type="project" value="TreeGrafter"/>
</dbReference>
<gene>
    <name evidence="5" type="ORF">F2P81_004853</name>
</gene>
<dbReference type="PANTHER" id="PTHR10024:SF351">
    <property type="entry name" value="SYNAPTOTAGMIN-4-LIKE"/>
    <property type="match status" value="1"/>
</dbReference>
<dbReference type="GO" id="GO:0048791">
    <property type="term" value="P:calcium ion-regulated exocytosis of neurotransmitter"/>
    <property type="evidence" value="ECO:0007669"/>
    <property type="project" value="TreeGrafter"/>
</dbReference>
<comment type="similarity">
    <text evidence="1">Belongs to the synaptotagmin family.</text>
</comment>
<dbReference type="GO" id="GO:0030424">
    <property type="term" value="C:axon"/>
    <property type="evidence" value="ECO:0007669"/>
    <property type="project" value="TreeGrafter"/>
</dbReference>
<feature type="compositionally biased region" description="Low complexity" evidence="2">
    <location>
        <begin position="181"/>
        <end position="192"/>
    </location>
</feature>
<dbReference type="PROSITE" id="PS50004">
    <property type="entry name" value="C2"/>
    <property type="match status" value="2"/>
</dbReference>
<organism evidence="5 6">
    <name type="scientific">Scophthalmus maximus</name>
    <name type="common">Turbot</name>
    <name type="synonym">Psetta maxima</name>
    <dbReference type="NCBI Taxonomy" id="52904"/>
    <lineage>
        <taxon>Eukaryota</taxon>
        <taxon>Metazoa</taxon>
        <taxon>Chordata</taxon>
        <taxon>Craniata</taxon>
        <taxon>Vertebrata</taxon>
        <taxon>Euteleostomi</taxon>
        <taxon>Actinopterygii</taxon>
        <taxon>Neopterygii</taxon>
        <taxon>Teleostei</taxon>
        <taxon>Neoteleostei</taxon>
        <taxon>Acanthomorphata</taxon>
        <taxon>Carangaria</taxon>
        <taxon>Pleuronectiformes</taxon>
        <taxon>Pleuronectoidei</taxon>
        <taxon>Scophthalmidae</taxon>
        <taxon>Scophthalmus</taxon>
    </lineage>
</organism>
<sequence length="511" mass="55225">MDFMFHLQILLAVGLAVFCYCLVLGCVFCCRRRKSVSSEDKEAVFLSPHPHERVTVTLTPTPRTQPVKQQYEELDGDVLEFPPAKSSSSPSDDDLTALPFDPSPTRSAALAQSPGSSHPMRRLSSPAVPCLPRKPQSHGRASLPSLTKLNLVSKSRRATGRRSTVSSESFLYSESSRLTAAAAAAPPQQEQPSLSQYGSHSLSIPSKPAPLLHFSLLFSSAGGTLAVSILGLSGASRRRSGVFVRASLPPLCPSPQQSASRRRSLSPDLHSQSFVLQVGSAEELRTCTLRLAVYSRDFSGLREAALGEVELPCEQMDWEPDVTTTYTRQLSPPKSKLKKSVSSLEALGRRKSSVCVPRALGQLFILLQYQTLAQRIKVMVRKAENLAKLTRIPGAADHYVVINLRQDGKVIGTKETKGVSGPNPVWNAPFLFDLPPGDVSQLPLVLEFIIMQVSAGEMICNGTGSSWQAAKCVAVAGTGRFGETMTNSLFRCILSAMPLTPPNSSDGNVLL</sequence>
<evidence type="ECO:0000256" key="3">
    <source>
        <dbReference type="SAM" id="Phobius"/>
    </source>
</evidence>
<dbReference type="SUPFAM" id="SSF49562">
    <property type="entry name" value="C2 domain (Calcium/lipid-binding domain, CaLB)"/>
    <property type="match status" value="2"/>
</dbReference>
<dbReference type="GO" id="GO:0001786">
    <property type="term" value="F:phosphatidylserine binding"/>
    <property type="evidence" value="ECO:0007669"/>
    <property type="project" value="TreeGrafter"/>
</dbReference>
<dbReference type="Pfam" id="PF00168">
    <property type="entry name" value="C2"/>
    <property type="match status" value="2"/>
</dbReference>
<protein>
    <recommendedName>
        <fullName evidence="4">C2 domain-containing protein</fullName>
    </recommendedName>
</protein>
<dbReference type="InterPro" id="IPR000008">
    <property type="entry name" value="C2_dom"/>
</dbReference>
<dbReference type="Gene3D" id="2.60.40.150">
    <property type="entry name" value="C2 domain"/>
    <property type="match status" value="2"/>
</dbReference>
<dbReference type="GO" id="GO:0005509">
    <property type="term" value="F:calcium ion binding"/>
    <property type="evidence" value="ECO:0007669"/>
    <property type="project" value="TreeGrafter"/>
</dbReference>
<feature type="compositionally biased region" description="Polar residues" evidence="2">
    <location>
        <begin position="144"/>
        <end position="153"/>
    </location>
</feature>
<dbReference type="AlphaFoldDB" id="A0A6A4T7J6"/>
<feature type="domain" description="C2" evidence="4">
    <location>
        <begin position="359"/>
        <end position="494"/>
    </location>
</feature>
<keyword evidence="3" id="KW-0812">Transmembrane</keyword>
<evidence type="ECO:0000313" key="6">
    <source>
        <dbReference type="Proteomes" id="UP000438429"/>
    </source>
</evidence>
<dbReference type="PANTHER" id="PTHR10024">
    <property type="entry name" value="SYNAPTOTAGMIN"/>
    <property type="match status" value="1"/>
</dbReference>
<evidence type="ECO:0000313" key="5">
    <source>
        <dbReference type="EMBL" id="KAF0043516.1"/>
    </source>
</evidence>
<dbReference type="InterPro" id="IPR035892">
    <property type="entry name" value="C2_domain_sf"/>
</dbReference>
<dbReference type="EMBL" id="VEVO01000004">
    <property type="protein sequence ID" value="KAF0043516.1"/>
    <property type="molecule type" value="Genomic_DNA"/>
</dbReference>
<feature type="region of interest" description="Disordered" evidence="2">
    <location>
        <begin position="181"/>
        <end position="201"/>
    </location>
</feature>
<dbReference type="GO" id="GO:0006906">
    <property type="term" value="P:vesicle fusion"/>
    <property type="evidence" value="ECO:0007669"/>
    <property type="project" value="TreeGrafter"/>
</dbReference>
<keyword evidence="3" id="KW-1133">Transmembrane helix</keyword>
<dbReference type="GO" id="GO:0005544">
    <property type="term" value="F:calcium-dependent phospholipid binding"/>
    <property type="evidence" value="ECO:0007669"/>
    <property type="project" value="TreeGrafter"/>
</dbReference>
<comment type="caution">
    <text evidence="5">The sequence shown here is derived from an EMBL/GenBank/DDBJ whole genome shotgun (WGS) entry which is preliminary data.</text>
</comment>
<name>A0A6A4T7J6_SCOMX</name>
<feature type="transmembrane region" description="Helical" evidence="3">
    <location>
        <begin position="211"/>
        <end position="232"/>
    </location>
</feature>
<dbReference type="GO" id="GO:0000149">
    <property type="term" value="F:SNARE binding"/>
    <property type="evidence" value="ECO:0007669"/>
    <property type="project" value="TreeGrafter"/>
</dbReference>
<dbReference type="GO" id="GO:0098793">
    <property type="term" value="C:presynapse"/>
    <property type="evidence" value="ECO:0007669"/>
    <property type="project" value="GOC"/>
</dbReference>
<accession>A0A6A4T7J6</accession>
<proteinExistence type="inferred from homology"/>
<dbReference type="Proteomes" id="UP000438429">
    <property type="component" value="Unassembled WGS sequence"/>
</dbReference>
<keyword evidence="3" id="KW-0472">Membrane</keyword>
<dbReference type="GO" id="GO:0005886">
    <property type="term" value="C:plasma membrane"/>
    <property type="evidence" value="ECO:0007669"/>
    <property type="project" value="TreeGrafter"/>
</dbReference>
<dbReference type="GO" id="GO:0030276">
    <property type="term" value="F:clathrin binding"/>
    <property type="evidence" value="ECO:0007669"/>
    <property type="project" value="TreeGrafter"/>
</dbReference>
<feature type="region of interest" description="Disordered" evidence="2">
    <location>
        <begin position="79"/>
        <end position="166"/>
    </location>
</feature>
<feature type="domain" description="C2" evidence="4">
    <location>
        <begin position="206"/>
        <end position="326"/>
    </location>
</feature>
<reference evidence="5 6" key="1">
    <citation type="submission" date="2019-06" db="EMBL/GenBank/DDBJ databases">
        <title>Draft genomes of female and male turbot (Scophthalmus maximus).</title>
        <authorList>
            <person name="Xu H."/>
            <person name="Xu X.-W."/>
            <person name="Shao C."/>
            <person name="Chen S."/>
        </authorList>
    </citation>
    <scope>NUCLEOTIDE SEQUENCE [LARGE SCALE GENOMIC DNA]</scope>
    <source>
        <strain evidence="5">Ysfricsl-2016a</strain>
        <tissue evidence="5">Blood</tissue>
    </source>
</reference>
<evidence type="ECO:0000259" key="4">
    <source>
        <dbReference type="PROSITE" id="PS50004"/>
    </source>
</evidence>
<evidence type="ECO:0000256" key="2">
    <source>
        <dbReference type="SAM" id="MobiDB-lite"/>
    </source>
</evidence>
<evidence type="ECO:0000256" key="1">
    <source>
        <dbReference type="ARBA" id="ARBA00006996"/>
    </source>
</evidence>